<evidence type="ECO:0000313" key="3">
    <source>
        <dbReference type="Proteomes" id="UP000233769"/>
    </source>
</evidence>
<dbReference type="Proteomes" id="UP000233769">
    <property type="component" value="Chromosome tk0001"/>
</dbReference>
<accession>A0A2N9AY22</accession>
<reference evidence="3" key="1">
    <citation type="submission" date="2017-10" db="EMBL/GenBank/DDBJ databases">
        <authorList>
            <person name="Regsiter A."/>
            <person name="William W."/>
        </authorList>
    </citation>
    <scope>NUCLEOTIDE SEQUENCE [LARGE SCALE GENOMIC DNA]</scope>
</reference>
<feature type="region of interest" description="Disordered" evidence="1">
    <location>
        <begin position="1"/>
        <end position="59"/>
    </location>
</feature>
<protein>
    <submittedName>
        <fullName evidence="2">Uncharacterized protein</fullName>
    </submittedName>
</protein>
<proteinExistence type="predicted"/>
<organism evidence="2 3">
    <name type="scientific">Methylorubrum extorquens</name>
    <name type="common">Methylobacterium dichloromethanicum</name>
    <name type="synonym">Methylobacterium extorquens</name>
    <dbReference type="NCBI Taxonomy" id="408"/>
    <lineage>
        <taxon>Bacteria</taxon>
        <taxon>Pseudomonadati</taxon>
        <taxon>Pseudomonadota</taxon>
        <taxon>Alphaproteobacteria</taxon>
        <taxon>Hyphomicrobiales</taxon>
        <taxon>Methylobacteriaceae</taxon>
        <taxon>Methylorubrum</taxon>
    </lineage>
</organism>
<gene>
    <name evidence="2" type="ORF">TK0001_5653</name>
</gene>
<evidence type="ECO:0000256" key="1">
    <source>
        <dbReference type="SAM" id="MobiDB-lite"/>
    </source>
</evidence>
<evidence type="ECO:0000313" key="2">
    <source>
        <dbReference type="EMBL" id="SOR32219.1"/>
    </source>
</evidence>
<dbReference type="EMBL" id="LT962688">
    <property type="protein sequence ID" value="SOR32219.1"/>
    <property type="molecule type" value="Genomic_DNA"/>
</dbReference>
<dbReference type="AlphaFoldDB" id="A0A2N9AY22"/>
<name>A0A2N9AY22_METEX</name>
<sequence>MTRPAGDGQAWDKGAALSISPKGRHRLSDKDDANVASDPARAAEPSVAFFPRSHSGACP</sequence>